<sequence>MLKCAGLANKCAFGEMSNTQGDFQRAAVFRNVLRSFRLRLGRYAKREGRSAPFETAKLNAARKGKRGTFCSNLRRCFLEDHNREAALAGKETERNGL</sequence>
<dbReference type="Proteomes" id="UP000239388">
    <property type="component" value="Unassembled WGS sequence"/>
</dbReference>
<reference evidence="1 2" key="1">
    <citation type="submission" date="2018-02" db="EMBL/GenBank/DDBJ databases">
        <title>Comparative genomes isolates from brazilian mangrove.</title>
        <authorList>
            <person name="Araujo J.E."/>
            <person name="Taketani R.G."/>
            <person name="Silva M.C.P."/>
            <person name="Loureco M.V."/>
            <person name="Andreote F.D."/>
        </authorList>
    </citation>
    <scope>NUCLEOTIDE SEQUENCE [LARGE SCALE GENOMIC DNA]</scope>
    <source>
        <strain evidence="1 2">NAP PRIS-MGV</strain>
    </source>
</reference>
<gene>
    <name evidence="1" type="ORF">C5Y98_22845</name>
</gene>
<protein>
    <submittedName>
        <fullName evidence="1">Uncharacterized protein</fullName>
    </submittedName>
</protein>
<organism evidence="1 2">
    <name type="scientific">Blastopirellula marina</name>
    <dbReference type="NCBI Taxonomy" id="124"/>
    <lineage>
        <taxon>Bacteria</taxon>
        <taxon>Pseudomonadati</taxon>
        <taxon>Planctomycetota</taxon>
        <taxon>Planctomycetia</taxon>
        <taxon>Pirellulales</taxon>
        <taxon>Pirellulaceae</taxon>
        <taxon>Blastopirellula</taxon>
    </lineage>
</organism>
<evidence type="ECO:0000313" key="1">
    <source>
        <dbReference type="EMBL" id="PQO29046.1"/>
    </source>
</evidence>
<accession>A0A2S8FA48</accession>
<dbReference type="AlphaFoldDB" id="A0A2S8FA48"/>
<dbReference type="EMBL" id="PUIB01000023">
    <property type="protein sequence ID" value="PQO29046.1"/>
    <property type="molecule type" value="Genomic_DNA"/>
</dbReference>
<comment type="caution">
    <text evidence="1">The sequence shown here is derived from an EMBL/GenBank/DDBJ whole genome shotgun (WGS) entry which is preliminary data.</text>
</comment>
<evidence type="ECO:0000313" key="2">
    <source>
        <dbReference type="Proteomes" id="UP000239388"/>
    </source>
</evidence>
<proteinExistence type="predicted"/>
<name>A0A2S8FA48_9BACT</name>